<comment type="similarity">
    <text evidence="1">Belongs to the LysR transcriptional regulatory family.</text>
</comment>
<dbReference type="Pfam" id="PF00126">
    <property type="entry name" value="HTH_1"/>
    <property type="match status" value="1"/>
</dbReference>
<evidence type="ECO:0000256" key="3">
    <source>
        <dbReference type="ARBA" id="ARBA00023125"/>
    </source>
</evidence>
<dbReference type="PANTHER" id="PTHR30346:SF0">
    <property type="entry name" value="HCA OPERON TRANSCRIPTIONAL ACTIVATOR HCAR"/>
    <property type="match status" value="1"/>
</dbReference>
<dbReference type="SUPFAM" id="SSF46785">
    <property type="entry name" value="Winged helix' DNA-binding domain"/>
    <property type="match status" value="1"/>
</dbReference>
<reference evidence="6 7" key="1">
    <citation type="submission" date="2024-09" db="EMBL/GenBank/DDBJ databases">
        <authorList>
            <person name="Sun Q."/>
            <person name="Mori K."/>
        </authorList>
    </citation>
    <scope>NUCLEOTIDE SEQUENCE [LARGE SCALE GENOMIC DNA]</scope>
    <source>
        <strain evidence="6 7">TBRC 1432</strain>
    </source>
</reference>
<dbReference type="InterPro" id="IPR036388">
    <property type="entry name" value="WH-like_DNA-bd_sf"/>
</dbReference>
<evidence type="ECO:0000313" key="6">
    <source>
        <dbReference type="EMBL" id="MFC0548543.1"/>
    </source>
</evidence>
<feature type="domain" description="HTH lysR-type" evidence="5">
    <location>
        <begin position="1"/>
        <end position="61"/>
    </location>
</feature>
<proteinExistence type="inferred from homology"/>
<gene>
    <name evidence="6" type="ORF">ACFFH7_44045</name>
</gene>
<dbReference type="PRINTS" id="PR00039">
    <property type="entry name" value="HTHLYSR"/>
</dbReference>
<comment type="caution">
    <text evidence="6">The sequence shown here is derived from an EMBL/GenBank/DDBJ whole genome shotgun (WGS) entry which is preliminary data.</text>
</comment>
<keyword evidence="3" id="KW-0238">DNA-binding</keyword>
<keyword evidence="2" id="KW-0805">Transcription regulation</keyword>
<dbReference type="PANTHER" id="PTHR30346">
    <property type="entry name" value="TRANSCRIPTIONAL DUAL REGULATOR HCAR-RELATED"/>
    <property type="match status" value="1"/>
</dbReference>
<evidence type="ECO:0000256" key="2">
    <source>
        <dbReference type="ARBA" id="ARBA00023015"/>
    </source>
</evidence>
<organism evidence="6 7">
    <name type="scientific">Kutzneria chonburiensis</name>
    <dbReference type="NCBI Taxonomy" id="1483604"/>
    <lineage>
        <taxon>Bacteria</taxon>
        <taxon>Bacillati</taxon>
        <taxon>Actinomycetota</taxon>
        <taxon>Actinomycetes</taxon>
        <taxon>Pseudonocardiales</taxon>
        <taxon>Pseudonocardiaceae</taxon>
        <taxon>Kutzneria</taxon>
    </lineage>
</organism>
<keyword evidence="4" id="KW-0804">Transcription</keyword>
<dbReference type="RefSeq" id="WP_273943974.1">
    <property type="nucleotide sequence ID" value="NZ_CP097263.1"/>
</dbReference>
<dbReference type="Gene3D" id="3.40.190.10">
    <property type="entry name" value="Periplasmic binding protein-like II"/>
    <property type="match status" value="4"/>
</dbReference>
<dbReference type="PROSITE" id="PS50931">
    <property type="entry name" value="HTH_LYSR"/>
    <property type="match status" value="1"/>
</dbReference>
<dbReference type="InterPro" id="IPR036390">
    <property type="entry name" value="WH_DNA-bd_sf"/>
</dbReference>
<keyword evidence="7" id="KW-1185">Reference proteome</keyword>
<dbReference type="Gene3D" id="1.10.10.10">
    <property type="entry name" value="Winged helix-like DNA-binding domain superfamily/Winged helix DNA-binding domain"/>
    <property type="match status" value="1"/>
</dbReference>
<dbReference type="Proteomes" id="UP001589810">
    <property type="component" value="Unassembled WGS sequence"/>
</dbReference>
<protein>
    <submittedName>
        <fullName evidence="6">LysR family transcriptional regulator</fullName>
    </submittedName>
</protein>
<accession>A0ABV6N7G8</accession>
<dbReference type="EMBL" id="JBHLUD010000016">
    <property type="protein sequence ID" value="MFC0548543.1"/>
    <property type="molecule type" value="Genomic_DNA"/>
</dbReference>
<evidence type="ECO:0000313" key="7">
    <source>
        <dbReference type="Proteomes" id="UP001589810"/>
    </source>
</evidence>
<dbReference type="InterPro" id="IPR000847">
    <property type="entry name" value="LysR_HTH_N"/>
</dbReference>
<evidence type="ECO:0000259" key="5">
    <source>
        <dbReference type="PROSITE" id="PS50931"/>
    </source>
</evidence>
<evidence type="ECO:0000256" key="1">
    <source>
        <dbReference type="ARBA" id="ARBA00009437"/>
    </source>
</evidence>
<sequence>MDRVGTRELAYFVAVAEELHFGRAAARLGMAQPPLSRAIRQLEQRLGAELLIRNSRGVRLTEAGEVLLHEGRKALDAVEAAVRRAQRAGQVERRLVVVMKPGGDAGLLGGILEAYQGDPDALPVDVEICGIAQQAGFLRDGRADVALLHAPYDDLSGFDTEELLTQRAVAVLPRTHRLARRRSLHLADLADEILPRWPGMSGNGPEVRDTAQLMQLIVLGRMVAVLPESVRHTLRSELVAVPVLDGQLTHVVLAWPERSRSRAVAAFVRAAVAVAEEGSAVAMSAGS</sequence>
<dbReference type="SUPFAM" id="SSF53850">
    <property type="entry name" value="Periplasmic binding protein-like II"/>
    <property type="match status" value="1"/>
</dbReference>
<dbReference type="InterPro" id="IPR005119">
    <property type="entry name" value="LysR_subst-bd"/>
</dbReference>
<name>A0ABV6N7G8_9PSEU</name>
<dbReference type="Pfam" id="PF03466">
    <property type="entry name" value="LysR_substrate"/>
    <property type="match status" value="1"/>
</dbReference>
<evidence type="ECO:0000256" key="4">
    <source>
        <dbReference type="ARBA" id="ARBA00023163"/>
    </source>
</evidence>